<dbReference type="RefSeq" id="WP_090508257.1">
    <property type="nucleotide sequence ID" value="NZ_FNWL01000005.1"/>
</dbReference>
<evidence type="ECO:0000313" key="1">
    <source>
        <dbReference type="EMBL" id="SEH18005.1"/>
    </source>
</evidence>
<accession>A0A1H6G806</accession>
<protein>
    <submittedName>
        <fullName evidence="1">Uncharacterized protein</fullName>
    </submittedName>
</protein>
<sequence>MKYCLHCDWQTQPGIARFDQSKSAVEHFVETGHAIETVEAVSVGETTAASDAGTDGSDGLTSG</sequence>
<proteinExistence type="predicted"/>
<organism evidence="1 2">
    <name type="scientific">Natronorubrum sediminis</name>
    <dbReference type="NCBI Taxonomy" id="640943"/>
    <lineage>
        <taxon>Archaea</taxon>
        <taxon>Methanobacteriati</taxon>
        <taxon>Methanobacteriota</taxon>
        <taxon>Stenosarchaea group</taxon>
        <taxon>Halobacteria</taxon>
        <taxon>Halobacteriales</taxon>
        <taxon>Natrialbaceae</taxon>
        <taxon>Natronorubrum</taxon>
    </lineage>
</organism>
<gene>
    <name evidence="1" type="ORF">SAMN04487967_3530</name>
</gene>
<dbReference type="Proteomes" id="UP000199112">
    <property type="component" value="Unassembled WGS sequence"/>
</dbReference>
<evidence type="ECO:0000313" key="2">
    <source>
        <dbReference type="Proteomes" id="UP000199112"/>
    </source>
</evidence>
<name>A0A1H6G806_9EURY</name>
<dbReference type="EMBL" id="FNWL01000005">
    <property type="protein sequence ID" value="SEH18005.1"/>
    <property type="molecule type" value="Genomic_DNA"/>
</dbReference>
<keyword evidence="2" id="KW-1185">Reference proteome</keyword>
<reference evidence="2" key="1">
    <citation type="submission" date="2016-10" db="EMBL/GenBank/DDBJ databases">
        <authorList>
            <person name="Varghese N."/>
            <person name="Submissions S."/>
        </authorList>
    </citation>
    <scope>NUCLEOTIDE SEQUENCE [LARGE SCALE GENOMIC DNA]</scope>
    <source>
        <strain evidence="2">CGMCC 1.8981</strain>
    </source>
</reference>
<dbReference type="OrthoDB" id="176261at2157"/>
<dbReference type="AlphaFoldDB" id="A0A1H6G806"/>